<dbReference type="CDD" id="cd16119">
    <property type="entry name" value="UBX_UBXN6"/>
    <property type="match status" value="1"/>
</dbReference>
<dbReference type="InterPro" id="IPR036339">
    <property type="entry name" value="PUB-like_dom_sf"/>
</dbReference>
<sequence>MKKIGAFFEKKKTDMKFKQAGHGVKLNESTPQSSTSGQPRPVAPRLEPSCSSQMAGQAALTRLDPGPGACRPRSAASASIKAQVQLDNEAKQKQLSSQAQGGATANQDYSDNQAALLVLGVTFRCRCSMRLKKPEFEAHLTECLLMQLAEDPPSASATMVYTLNKDKGKIKVGVDTICKYLDNVCLNPGEEKYRKIRSSNKAFQERITGLVGAEEFLQAVGFERKILPYEDSETDFFVLNEERASDIDRLNAMKELLKSGTPYKPVLERDMKVYQPSQRASHFELPSEFYMLTPEEIKKEQQIRAEVIERGSVLRTKAMKEAESQKALRRYRYALIRVRFPDGVLLQGTFYARDKLRTLKEFVQSQLDNSWQPFILTDPGNIKLTDDDKMLAELHLAPAVVINFSWDAEVMADIAAANQGAMRVTYLKPDAMGQLQPL</sequence>
<dbReference type="InParanoid" id="A0A7M7G9Z2"/>
<proteinExistence type="predicted"/>
<organism evidence="3 4">
    <name type="scientific">Strongylocentrotus purpuratus</name>
    <name type="common">Purple sea urchin</name>
    <dbReference type="NCBI Taxonomy" id="7668"/>
    <lineage>
        <taxon>Eukaryota</taxon>
        <taxon>Metazoa</taxon>
        <taxon>Echinodermata</taxon>
        <taxon>Eleutherozoa</taxon>
        <taxon>Echinozoa</taxon>
        <taxon>Echinoidea</taxon>
        <taxon>Euechinoidea</taxon>
        <taxon>Echinacea</taxon>
        <taxon>Camarodonta</taxon>
        <taxon>Echinidea</taxon>
        <taxon>Strongylocentrotidae</taxon>
        <taxon>Strongylocentrotus</taxon>
    </lineage>
</organism>
<dbReference type="OrthoDB" id="49605at2759"/>
<dbReference type="SMART" id="SM00166">
    <property type="entry name" value="UBX"/>
    <property type="match status" value="1"/>
</dbReference>
<dbReference type="InterPro" id="IPR042774">
    <property type="entry name" value="UBXN6_PUB"/>
</dbReference>
<evidence type="ECO:0000256" key="1">
    <source>
        <dbReference type="SAM" id="MobiDB-lite"/>
    </source>
</evidence>
<protein>
    <recommendedName>
        <fullName evidence="2">UBX domain-containing protein</fullName>
    </recommendedName>
</protein>
<evidence type="ECO:0000313" key="3">
    <source>
        <dbReference type="EnsemblMetazoa" id="XP_001198732"/>
    </source>
</evidence>
<dbReference type="Gene3D" id="3.10.20.90">
    <property type="entry name" value="Phosphatidylinositol 3-kinase Catalytic Subunit, Chain A, domain 1"/>
    <property type="match status" value="1"/>
</dbReference>
<evidence type="ECO:0000313" key="4">
    <source>
        <dbReference type="Proteomes" id="UP000007110"/>
    </source>
</evidence>
<accession>A0A7M7G9Z2</accession>
<dbReference type="FunCoup" id="A0A7M7G9Z2">
    <property type="interactions" value="1464"/>
</dbReference>
<dbReference type="SUPFAM" id="SSF54236">
    <property type="entry name" value="Ubiquitin-like"/>
    <property type="match status" value="1"/>
</dbReference>
<dbReference type="SUPFAM" id="SSF143503">
    <property type="entry name" value="PUG domain-like"/>
    <property type="match status" value="1"/>
</dbReference>
<dbReference type="Pfam" id="PF09409">
    <property type="entry name" value="PUB"/>
    <property type="match status" value="1"/>
</dbReference>
<dbReference type="InterPro" id="IPR029071">
    <property type="entry name" value="Ubiquitin-like_domsf"/>
</dbReference>
<dbReference type="OMA" id="VFFRCPM"/>
<dbReference type="GeneID" id="762920"/>
<dbReference type="PANTHER" id="PTHR23153:SF38">
    <property type="entry name" value="UBX DOMAIN-CONTAINING PROTEIN 6"/>
    <property type="match status" value="1"/>
</dbReference>
<name>A0A7M7G9Z2_STRPU</name>
<dbReference type="Gene3D" id="1.20.58.2190">
    <property type="match status" value="1"/>
</dbReference>
<dbReference type="RefSeq" id="XP_001198732.1">
    <property type="nucleotide sequence ID" value="XM_001198732.4"/>
</dbReference>
<dbReference type="InterPro" id="IPR001012">
    <property type="entry name" value="UBX_dom"/>
</dbReference>
<dbReference type="AlphaFoldDB" id="A0A7M7G9Z2"/>
<feature type="compositionally biased region" description="Polar residues" evidence="1">
    <location>
        <begin position="27"/>
        <end position="38"/>
    </location>
</feature>
<dbReference type="Pfam" id="PF00789">
    <property type="entry name" value="UBX"/>
    <property type="match status" value="1"/>
</dbReference>
<evidence type="ECO:0000259" key="2">
    <source>
        <dbReference type="PROSITE" id="PS50033"/>
    </source>
</evidence>
<dbReference type="PROSITE" id="PS50033">
    <property type="entry name" value="UBX"/>
    <property type="match status" value="1"/>
</dbReference>
<dbReference type="GO" id="GO:0005737">
    <property type="term" value="C:cytoplasm"/>
    <property type="evidence" value="ECO:0000318"/>
    <property type="project" value="GO_Central"/>
</dbReference>
<reference evidence="3" key="2">
    <citation type="submission" date="2021-01" db="UniProtKB">
        <authorList>
            <consortium name="EnsemblMetazoa"/>
        </authorList>
    </citation>
    <scope>IDENTIFICATION</scope>
</reference>
<dbReference type="PANTHER" id="PTHR23153">
    <property type="entry name" value="UBX-RELATED"/>
    <property type="match status" value="1"/>
</dbReference>
<reference evidence="4" key="1">
    <citation type="submission" date="2015-02" db="EMBL/GenBank/DDBJ databases">
        <title>Genome sequencing for Strongylocentrotus purpuratus.</title>
        <authorList>
            <person name="Murali S."/>
            <person name="Liu Y."/>
            <person name="Vee V."/>
            <person name="English A."/>
            <person name="Wang M."/>
            <person name="Skinner E."/>
            <person name="Han Y."/>
            <person name="Muzny D.M."/>
            <person name="Worley K.C."/>
            <person name="Gibbs R.A."/>
        </authorList>
    </citation>
    <scope>NUCLEOTIDE SEQUENCE</scope>
</reference>
<feature type="region of interest" description="Disordered" evidence="1">
    <location>
        <begin position="18"/>
        <end position="76"/>
    </location>
</feature>
<feature type="domain" description="UBX" evidence="2">
    <location>
        <begin position="336"/>
        <end position="404"/>
    </location>
</feature>
<dbReference type="EnsemblMetazoa" id="XM_001198732">
    <property type="protein sequence ID" value="XP_001198732"/>
    <property type="gene ID" value="LOC762920"/>
</dbReference>
<dbReference type="Proteomes" id="UP000007110">
    <property type="component" value="Unassembled WGS sequence"/>
</dbReference>
<dbReference type="CTD" id="80700"/>
<keyword evidence="4" id="KW-1185">Reference proteome</keyword>
<dbReference type="KEGG" id="spu:762920"/>
<dbReference type="SMART" id="SM00580">
    <property type="entry name" value="PUG"/>
    <property type="match status" value="1"/>
</dbReference>
<dbReference type="InterPro" id="IPR018997">
    <property type="entry name" value="PUB_domain"/>
</dbReference>
<dbReference type="CDD" id="cd10460">
    <property type="entry name" value="PUB_UBXD1"/>
    <property type="match status" value="1"/>
</dbReference>